<gene>
    <name evidence="2" type="ORF">CUU66_15620</name>
</gene>
<dbReference type="RefSeq" id="WP_101643788.1">
    <property type="nucleotide sequence ID" value="NZ_PGUY01000048.1"/>
</dbReference>
<sequence>MYSQPAHYHQPAYVHNYRNGGDERFFPLLPFVAGLAVGPLLFSRPYYYPPYPVYPGYPPPVPFPYY</sequence>
<name>A0A2N5M3I1_9BACI</name>
<proteinExistence type="predicted"/>
<evidence type="ECO:0000313" key="3">
    <source>
        <dbReference type="Proteomes" id="UP000234748"/>
    </source>
</evidence>
<accession>A0A2N5M3I1</accession>
<keyword evidence="1" id="KW-0812">Transmembrane</keyword>
<dbReference type="OrthoDB" id="2707044at2"/>
<dbReference type="EMBL" id="PGUY01000048">
    <property type="protein sequence ID" value="PLT28920.1"/>
    <property type="molecule type" value="Genomic_DNA"/>
</dbReference>
<feature type="transmembrane region" description="Helical" evidence="1">
    <location>
        <begin position="25"/>
        <end position="42"/>
    </location>
</feature>
<evidence type="ECO:0000313" key="2">
    <source>
        <dbReference type="EMBL" id="PLT28920.1"/>
    </source>
</evidence>
<keyword evidence="3" id="KW-1185">Reference proteome</keyword>
<evidence type="ECO:0000256" key="1">
    <source>
        <dbReference type="SAM" id="Phobius"/>
    </source>
</evidence>
<organism evidence="2 3">
    <name type="scientific">Peribacillus deserti</name>
    <dbReference type="NCBI Taxonomy" id="673318"/>
    <lineage>
        <taxon>Bacteria</taxon>
        <taxon>Bacillati</taxon>
        <taxon>Bacillota</taxon>
        <taxon>Bacilli</taxon>
        <taxon>Bacillales</taxon>
        <taxon>Bacillaceae</taxon>
        <taxon>Peribacillus</taxon>
    </lineage>
</organism>
<protein>
    <submittedName>
        <fullName evidence="2">Uncharacterized protein</fullName>
    </submittedName>
</protein>
<keyword evidence="1" id="KW-1133">Transmembrane helix</keyword>
<comment type="caution">
    <text evidence="2">The sequence shown here is derived from an EMBL/GenBank/DDBJ whole genome shotgun (WGS) entry which is preliminary data.</text>
</comment>
<dbReference type="Proteomes" id="UP000234748">
    <property type="component" value="Unassembled WGS sequence"/>
</dbReference>
<keyword evidence="1" id="KW-0472">Membrane</keyword>
<dbReference type="AlphaFoldDB" id="A0A2N5M3I1"/>
<reference evidence="2 3" key="1">
    <citation type="submission" date="2017-11" db="EMBL/GenBank/DDBJ databases">
        <title>Comparitive Functional Genomics of Dry Heat Resistant strains isolated from the Viking Spacecraft.</title>
        <authorList>
            <person name="Seuylemezian A."/>
            <person name="Cooper K."/>
            <person name="Vaishampayan P."/>
        </authorList>
    </citation>
    <scope>NUCLEOTIDE SEQUENCE [LARGE SCALE GENOMIC DNA]</scope>
    <source>
        <strain evidence="2 3">V1-29</strain>
    </source>
</reference>